<evidence type="ECO:0000256" key="3">
    <source>
        <dbReference type="ARBA" id="ARBA00022759"/>
    </source>
</evidence>
<comment type="similarity">
    <text evidence="10">Belongs to the CRISPR-associated endonuclease Cas1 family.</text>
</comment>
<name>A0A261EUG8_9BIFI</name>
<dbReference type="GO" id="GO:0046872">
    <property type="term" value="F:metal ion binding"/>
    <property type="evidence" value="ECO:0007669"/>
    <property type="project" value="UniProtKB-UniRule"/>
</dbReference>
<evidence type="ECO:0000256" key="2">
    <source>
        <dbReference type="ARBA" id="ARBA00022723"/>
    </source>
</evidence>
<gene>
    <name evidence="10" type="primary">cas1</name>
    <name evidence="11" type="ORF">PSRA_1529</name>
</gene>
<feature type="binding site" evidence="10">
    <location>
        <position position="211"/>
    </location>
    <ligand>
        <name>Mn(2+)</name>
        <dbReference type="ChEBI" id="CHEBI:29035"/>
    </ligand>
</feature>
<dbReference type="InterPro" id="IPR019855">
    <property type="entry name" value="CRISPR-assoc_Cas1_NMENI"/>
</dbReference>
<dbReference type="InterPro" id="IPR050646">
    <property type="entry name" value="Cas1"/>
</dbReference>
<comment type="function">
    <text evidence="10">CRISPR (clustered regularly interspaced short palindromic repeat), is an adaptive immune system that provides protection against mobile genetic elements (viruses, transposable elements and conjugative plasmids). CRISPR clusters contain spacers, sequences complementary to antecedent mobile elements, and target invading nucleic acids. CRISPR clusters are transcribed and processed into CRISPR RNA (crRNA). Acts as a dsDNA endonuclease. Involved in the integration of spacer DNA into the CRISPR cassette.</text>
</comment>
<dbReference type="InterPro" id="IPR002729">
    <property type="entry name" value="CRISPR-assoc_Cas1"/>
</dbReference>
<dbReference type="InterPro" id="IPR042206">
    <property type="entry name" value="CRISPR-assoc_Cas1_C"/>
</dbReference>
<reference evidence="11 12" key="1">
    <citation type="journal article" date="2017" name="BMC Genomics">
        <title>Comparative genomic and phylogenomic analyses of the Bifidobacteriaceae family.</title>
        <authorList>
            <person name="Lugli G.A."/>
            <person name="Milani C."/>
            <person name="Turroni F."/>
            <person name="Duranti S."/>
            <person name="Mancabelli L."/>
            <person name="Mangifesta M."/>
            <person name="Ferrario C."/>
            <person name="Modesto M."/>
            <person name="Mattarelli P."/>
            <person name="Jiri K."/>
            <person name="van Sinderen D."/>
            <person name="Ventura M."/>
        </authorList>
    </citation>
    <scope>NUCLEOTIDE SEQUENCE [LARGE SCALE GENOMIC DNA]</scope>
    <source>
        <strain evidence="11 12">DSM 24742</strain>
    </source>
</reference>
<keyword evidence="3 10" id="KW-0255">Endonuclease</keyword>
<dbReference type="EMBL" id="MWWR01000017">
    <property type="protein sequence ID" value="OZG50499.1"/>
    <property type="molecule type" value="Genomic_DNA"/>
</dbReference>
<dbReference type="GO" id="GO:0043571">
    <property type="term" value="P:maintenance of CRISPR repeat elements"/>
    <property type="evidence" value="ECO:0007669"/>
    <property type="project" value="UniProtKB-UniRule"/>
</dbReference>
<protein>
    <recommendedName>
        <fullName evidence="10">CRISPR-associated endonuclease Cas1</fullName>
        <ecNumber evidence="10">3.1.-.-</ecNumber>
    </recommendedName>
</protein>
<keyword evidence="12" id="KW-1185">Reference proteome</keyword>
<dbReference type="Proteomes" id="UP000216725">
    <property type="component" value="Unassembled WGS sequence"/>
</dbReference>
<comment type="caution">
    <text evidence="11">The sequence shown here is derived from an EMBL/GenBank/DDBJ whole genome shotgun (WGS) entry which is preliminary data.</text>
</comment>
<dbReference type="GO" id="GO:0051607">
    <property type="term" value="P:defense response to virus"/>
    <property type="evidence" value="ECO:0007669"/>
    <property type="project" value="UniProtKB-UniRule"/>
</dbReference>
<evidence type="ECO:0000256" key="7">
    <source>
        <dbReference type="ARBA" id="ARBA00023125"/>
    </source>
</evidence>
<keyword evidence="8 10" id="KW-0464">Manganese</keyword>
<keyword evidence="4 10" id="KW-0378">Hydrolase</keyword>
<keyword evidence="1 10" id="KW-0540">Nuclease</keyword>
<evidence type="ECO:0000256" key="9">
    <source>
        <dbReference type="ARBA" id="ARBA00038592"/>
    </source>
</evidence>
<dbReference type="Gene3D" id="3.100.10.20">
    <property type="entry name" value="CRISPR-associated endonuclease Cas1, N-terminal domain"/>
    <property type="match status" value="1"/>
</dbReference>
<dbReference type="Gene3D" id="1.20.120.920">
    <property type="entry name" value="CRISPR-associated endonuclease Cas1, C-terminal domain"/>
    <property type="match status" value="1"/>
</dbReference>
<comment type="cofactor">
    <cofactor evidence="10">
        <name>Mg(2+)</name>
        <dbReference type="ChEBI" id="CHEBI:18420"/>
    </cofactor>
    <cofactor evidence="10">
        <name>Mn(2+)</name>
        <dbReference type="ChEBI" id="CHEBI:29035"/>
    </cofactor>
</comment>
<evidence type="ECO:0000256" key="8">
    <source>
        <dbReference type="ARBA" id="ARBA00023211"/>
    </source>
</evidence>
<dbReference type="Pfam" id="PF01867">
    <property type="entry name" value="Cas_Cas1"/>
    <property type="match status" value="1"/>
</dbReference>
<evidence type="ECO:0000313" key="12">
    <source>
        <dbReference type="Proteomes" id="UP000216725"/>
    </source>
</evidence>
<evidence type="ECO:0000313" key="11">
    <source>
        <dbReference type="EMBL" id="OZG50499.1"/>
    </source>
</evidence>
<dbReference type="InterPro" id="IPR042211">
    <property type="entry name" value="CRISPR-assoc_Cas1_N"/>
</dbReference>
<dbReference type="GO" id="GO:0003677">
    <property type="term" value="F:DNA binding"/>
    <property type="evidence" value="ECO:0007669"/>
    <property type="project" value="UniProtKB-KW"/>
</dbReference>
<accession>A0A261EUG8</accession>
<dbReference type="PANTHER" id="PTHR34353:SF2">
    <property type="entry name" value="CRISPR-ASSOCIATED ENDONUCLEASE CAS1 1"/>
    <property type="match status" value="1"/>
</dbReference>
<sequence>MESAWRVIDCINVEGQLRYERGRMVVCARDKEPVEIPLAQTAVLLLGLRANISTALLSRLAQEGVSVLVCDWKGVPVGALDSWGATPSRVVIRHWAQVEMTVPRQKNAWKRIVKAKIRGQARCLEMCGRPRGGALLQMSHHVRTGDVSNVEGMAAREYWQNLFTPEEEFSRQPGSGIGKNALLDYGYAILRGFVIRAILAAGLDPTFGVNHHNRSNYFCLADDLIEPYRPVVDCCVAQMGIFTLDQEAKQRIVEAVNGQYTAGGLTVPSSLNDFAQQYGLYCEGKCDLLRVPVFGENNNEEG</sequence>
<dbReference type="HAMAP" id="MF_01470">
    <property type="entry name" value="Cas1"/>
    <property type="match status" value="1"/>
</dbReference>
<dbReference type="PANTHER" id="PTHR34353">
    <property type="entry name" value="CRISPR-ASSOCIATED ENDONUCLEASE CAS1 1"/>
    <property type="match status" value="1"/>
</dbReference>
<dbReference type="NCBIfam" id="TIGR00287">
    <property type="entry name" value="cas1"/>
    <property type="match status" value="1"/>
</dbReference>
<evidence type="ECO:0000256" key="10">
    <source>
        <dbReference type="HAMAP-Rule" id="MF_01470"/>
    </source>
</evidence>
<dbReference type="GO" id="GO:0016787">
    <property type="term" value="F:hydrolase activity"/>
    <property type="evidence" value="ECO:0007669"/>
    <property type="project" value="UniProtKB-KW"/>
</dbReference>
<comment type="subunit">
    <text evidence="9 10">Homodimer, forms a heterotetramer with a Cas2 homodimer.</text>
</comment>
<keyword evidence="7 10" id="KW-0238">DNA-binding</keyword>
<feature type="binding site" evidence="10">
    <location>
        <position position="226"/>
    </location>
    <ligand>
        <name>Mn(2+)</name>
        <dbReference type="ChEBI" id="CHEBI:29035"/>
    </ligand>
</feature>
<feature type="binding site" evidence="10">
    <location>
        <position position="151"/>
    </location>
    <ligand>
        <name>Mn(2+)</name>
        <dbReference type="ChEBI" id="CHEBI:29035"/>
    </ligand>
</feature>
<evidence type="ECO:0000256" key="4">
    <source>
        <dbReference type="ARBA" id="ARBA00022801"/>
    </source>
</evidence>
<dbReference type="EC" id="3.1.-.-" evidence="10"/>
<dbReference type="AlphaFoldDB" id="A0A261EUG8"/>
<evidence type="ECO:0000256" key="5">
    <source>
        <dbReference type="ARBA" id="ARBA00022842"/>
    </source>
</evidence>
<keyword evidence="6 10" id="KW-0051">Antiviral defense</keyword>
<keyword evidence="5 10" id="KW-0460">Magnesium</keyword>
<organism evidence="11 12">
    <name type="scientific">Pseudoscardovia radai</name>
    <dbReference type="NCBI Taxonomy" id="987066"/>
    <lineage>
        <taxon>Bacteria</taxon>
        <taxon>Bacillati</taxon>
        <taxon>Actinomycetota</taxon>
        <taxon>Actinomycetes</taxon>
        <taxon>Bifidobacteriales</taxon>
        <taxon>Bifidobacteriaceae</taxon>
        <taxon>Pseudoscardovia</taxon>
    </lineage>
</organism>
<dbReference type="OrthoDB" id="1550386at2"/>
<dbReference type="NCBIfam" id="TIGR03639">
    <property type="entry name" value="cas1_NMENI"/>
    <property type="match status" value="1"/>
</dbReference>
<proteinExistence type="inferred from homology"/>
<dbReference type="RefSeq" id="WP_094661320.1">
    <property type="nucleotide sequence ID" value="NZ_MWWR01000017.1"/>
</dbReference>
<dbReference type="GO" id="GO:0004520">
    <property type="term" value="F:DNA endonuclease activity"/>
    <property type="evidence" value="ECO:0007669"/>
    <property type="project" value="InterPro"/>
</dbReference>
<evidence type="ECO:0000256" key="6">
    <source>
        <dbReference type="ARBA" id="ARBA00023118"/>
    </source>
</evidence>
<evidence type="ECO:0000256" key="1">
    <source>
        <dbReference type="ARBA" id="ARBA00022722"/>
    </source>
</evidence>
<keyword evidence="2 10" id="KW-0479">Metal-binding</keyword>